<evidence type="ECO:0000256" key="1">
    <source>
        <dbReference type="SAM" id="Phobius"/>
    </source>
</evidence>
<dbReference type="AlphaFoldDB" id="A0A9Q5ZA47"/>
<evidence type="ECO:0000313" key="2">
    <source>
        <dbReference type="EMBL" id="PHK01860.1"/>
    </source>
</evidence>
<accession>A0A9Q5ZA47</accession>
<keyword evidence="1" id="KW-1133">Transmembrane helix</keyword>
<sequence length="108" mass="12290">MLKTLLVIAVGFLPSLFSLWVIRKTRSRSRLRMRQAAMNFPRMRPGENFTSPEGDRYYLEGVGYLIGDISCKFNARSGYIRCAVNPDGPCNGCRHYEPKELTGNEKKA</sequence>
<dbReference type="Proteomes" id="UP000222310">
    <property type="component" value="Unassembled WGS sequence"/>
</dbReference>
<dbReference type="InterPro" id="IPR045589">
    <property type="entry name" value="DUF6464"/>
</dbReference>
<proteinExistence type="predicted"/>
<feature type="transmembrane region" description="Helical" evidence="1">
    <location>
        <begin position="6"/>
        <end position="22"/>
    </location>
</feature>
<comment type="caution">
    <text evidence="2">The sequence shown here is derived from an EMBL/GenBank/DDBJ whole genome shotgun (WGS) entry which is preliminary data.</text>
</comment>
<dbReference type="RefSeq" id="WP_099066685.1">
    <property type="nucleotide sequence ID" value="NZ_LAHD01000064.1"/>
</dbReference>
<name>A0A9Q5ZA47_NOSLI</name>
<gene>
    <name evidence="2" type="ORF">VF08_21025</name>
</gene>
<evidence type="ECO:0000313" key="3">
    <source>
        <dbReference type="Proteomes" id="UP000222310"/>
    </source>
</evidence>
<keyword evidence="1" id="KW-0812">Transmembrane</keyword>
<dbReference type="GeneID" id="57097296"/>
<dbReference type="Pfam" id="PF20065">
    <property type="entry name" value="DUF6464"/>
    <property type="match status" value="1"/>
</dbReference>
<protein>
    <submittedName>
        <fullName evidence="2">Uncharacterized protein</fullName>
    </submittedName>
</protein>
<organism evidence="2 3">
    <name type="scientific">Nostoc linckia z8</name>
    <dbReference type="NCBI Taxonomy" id="1628746"/>
    <lineage>
        <taxon>Bacteria</taxon>
        <taxon>Bacillati</taxon>
        <taxon>Cyanobacteriota</taxon>
        <taxon>Cyanophyceae</taxon>
        <taxon>Nostocales</taxon>
        <taxon>Nostocaceae</taxon>
        <taxon>Nostoc</taxon>
    </lineage>
</organism>
<dbReference type="EMBL" id="LAHD01000064">
    <property type="protein sequence ID" value="PHK01860.1"/>
    <property type="molecule type" value="Genomic_DNA"/>
</dbReference>
<keyword evidence="1" id="KW-0472">Membrane</keyword>
<reference evidence="2 3" key="1">
    <citation type="submission" date="2015-02" db="EMBL/GenBank/DDBJ databases">
        <title>Nostoc linckia genome annotation.</title>
        <authorList>
            <person name="Zhou Z."/>
        </authorList>
    </citation>
    <scope>NUCLEOTIDE SEQUENCE [LARGE SCALE GENOMIC DNA]</scope>
    <source>
        <strain evidence="3">z8</strain>
    </source>
</reference>